<dbReference type="PANTHER" id="PTHR43194:SF2">
    <property type="entry name" value="PEROXISOMAL MEMBRANE PROTEIN LPX1"/>
    <property type="match status" value="1"/>
</dbReference>
<dbReference type="SUPFAM" id="SSF53474">
    <property type="entry name" value="alpha/beta-Hydrolases"/>
    <property type="match status" value="1"/>
</dbReference>
<accession>A0A2S3ZS83</accession>
<dbReference type="Proteomes" id="UP000237061">
    <property type="component" value="Unassembled WGS sequence"/>
</dbReference>
<dbReference type="InterPro" id="IPR029058">
    <property type="entry name" value="AB_hydrolase_fold"/>
</dbReference>
<keyword evidence="2" id="KW-0378">Hydrolase</keyword>
<dbReference type="GO" id="GO:0016787">
    <property type="term" value="F:hydrolase activity"/>
    <property type="evidence" value="ECO:0007669"/>
    <property type="project" value="UniProtKB-KW"/>
</dbReference>
<gene>
    <name evidence="2" type="ORF">CVS27_17315</name>
</gene>
<evidence type="ECO:0000259" key="1">
    <source>
        <dbReference type="Pfam" id="PF12697"/>
    </source>
</evidence>
<dbReference type="Gene3D" id="3.40.50.1820">
    <property type="entry name" value="alpha/beta hydrolase"/>
    <property type="match status" value="1"/>
</dbReference>
<name>A0A2S3ZS83_ARTGL</name>
<feature type="domain" description="AB hydrolase-1" evidence="1">
    <location>
        <begin position="25"/>
        <end position="256"/>
    </location>
</feature>
<dbReference type="PANTHER" id="PTHR43194">
    <property type="entry name" value="HYDROLASE ALPHA/BETA FOLD FAMILY"/>
    <property type="match status" value="1"/>
</dbReference>
<organism evidence="2 3">
    <name type="scientific">Arthrobacter glacialis</name>
    <dbReference type="NCBI Taxonomy" id="1664"/>
    <lineage>
        <taxon>Bacteria</taxon>
        <taxon>Bacillati</taxon>
        <taxon>Actinomycetota</taxon>
        <taxon>Actinomycetes</taxon>
        <taxon>Micrococcales</taxon>
        <taxon>Micrococcaceae</taxon>
        <taxon>Arthrobacter</taxon>
    </lineage>
</organism>
<sequence>MTAYVTSADGTRIAYDSQGSGPVVILVAGAMQFRAFDPTTSAMAILLAAEGFTVVNFDRRGRGDSAQAPSFTLADTIEDLRSLIGVAGGPAALVGNSSGGSISLAAAAAGLDISELVLFEVPLREEPGGEGAEFLAGLRERIAHGTADETIEYFMKDMPPEWLEGARNSPGWPVMTAMGPSLEADAESLAWTQSAPRAELFSDIGARTLVLVGAETLPIMPQAAESIANNLSHATLGQLPAANHSWEPAVMAKAVAAFLKGMPA</sequence>
<dbReference type="RefSeq" id="WP_103467104.1">
    <property type="nucleotide sequence ID" value="NZ_PPXC01000017.1"/>
</dbReference>
<dbReference type="EMBL" id="PPXC01000017">
    <property type="protein sequence ID" value="POH72085.1"/>
    <property type="molecule type" value="Genomic_DNA"/>
</dbReference>
<keyword evidence="3" id="KW-1185">Reference proteome</keyword>
<evidence type="ECO:0000313" key="3">
    <source>
        <dbReference type="Proteomes" id="UP000237061"/>
    </source>
</evidence>
<dbReference type="InterPro" id="IPR050228">
    <property type="entry name" value="Carboxylesterase_BioH"/>
</dbReference>
<dbReference type="Pfam" id="PF12697">
    <property type="entry name" value="Abhydrolase_6"/>
    <property type="match status" value="1"/>
</dbReference>
<dbReference type="AlphaFoldDB" id="A0A2S3ZS83"/>
<proteinExistence type="predicted"/>
<evidence type="ECO:0000313" key="2">
    <source>
        <dbReference type="EMBL" id="POH72085.1"/>
    </source>
</evidence>
<dbReference type="InterPro" id="IPR000073">
    <property type="entry name" value="AB_hydrolase_1"/>
</dbReference>
<reference evidence="2 3" key="1">
    <citation type="submission" date="2018-01" db="EMBL/GenBank/DDBJ databases">
        <title>Arthrobacter sp. nov., from glaciers in China.</title>
        <authorList>
            <person name="Liu Q."/>
            <person name="Xin Y.-H."/>
        </authorList>
    </citation>
    <scope>NUCLEOTIDE SEQUENCE [LARGE SCALE GENOMIC DNA]</scope>
    <source>
        <strain evidence="2 3">HLT2-12-2</strain>
    </source>
</reference>
<comment type="caution">
    <text evidence="2">The sequence shown here is derived from an EMBL/GenBank/DDBJ whole genome shotgun (WGS) entry which is preliminary data.</text>
</comment>
<protein>
    <submittedName>
        <fullName evidence="2">Alpha/beta hydrolase</fullName>
    </submittedName>
</protein>